<reference evidence="1 2" key="1">
    <citation type="submission" date="2022-08" db="EMBL/GenBank/DDBJ databases">
        <title>Reclassification of Massilia species as members of the genera Telluria, Duganella, Pseudoduganella, Mokoshia gen. nov. and Zemynaea gen. nov. using orthogonal and non-orthogonal genome-based approaches.</title>
        <authorList>
            <person name="Bowman J.P."/>
        </authorList>
    </citation>
    <scope>NUCLEOTIDE SEQUENCE [LARGE SCALE GENOMIC DNA]</scope>
    <source>
        <strain evidence="1 2">JCM 31661</strain>
    </source>
</reference>
<dbReference type="Pfam" id="PF04364">
    <property type="entry name" value="DNA_pol3_chi"/>
    <property type="match status" value="1"/>
</dbReference>
<evidence type="ECO:0000313" key="2">
    <source>
        <dbReference type="Proteomes" id="UP001206572"/>
    </source>
</evidence>
<dbReference type="Gene3D" id="3.40.50.10110">
    <property type="entry name" value="DNA polymerase III subunit chi"/>
    <property type="match status" value="1"/>
</dbReference>
<sequence length="142" mass="15728">MNTRVDFHTNIPDKLAYACRLARKAYSSKARVVLLAEDAAQAEALDAALWSVSDTDFIPHVLAGDPLAAQTPVIVTFDEAAALPHYEMLVNLTRRTPATVDRFARVFEIISTDETDAAEGRKRYVAYKKQSYPLTHFVAGQS</sequence>
<comment type="caution">
    <text evidence="1">The sequence shown here is derived from an EMBL/GenBank/DDBJ whole genome shotgun (WGS) entry which is preliminary data.</text>
</comment>
<gene>
    <name evidence="1" type="ORF">NX780_02675</name>
</gene>
<evidence type="ECO:0000313" key="1">
    <source>
        <dbReference type="EMBL" id="MCS0595243.1"/>
    </source>
</evidence>
<dbReference type="InterPro" id="IPR036768">
    <property type="entry name" value="PolIII_chi_sf"/>
</dbReference>
<organism evidence="1 2">
    <name type="scientific">Massilia agri</name>
    <dbReference type="NCBI Taxonomy" id="1886785"/>
    <lineage>
        <taxon>Bacteria</taxon>
        <taxon>Pseudomonadati</taxon>
        <taxon>Pseudomonadota</taxon>
        <taxon>Betaproteobacteria</taxon>
        <taxon>Burkholderiales</taxon>
        <taxon>Oxalobacteraceae</taxon>
        <taxon>Telluria group</taxon>
        <taxon>Massilia</taxon>
    </lineage>
</organism>
<dbReference type="PANTHER" id="PTHR38767">
    <property type="entry name" value="DNA POLYMERASE III SUBUNIT CHI"/>
    <property type="match status" value="1"/>
</dbReference>
<accession>A0ABT2AGD9</accession>
<dbReference type="EMBL" id="JANUHA010000001">
    <property type="protein sequence ID" value="MCS0595243.1"/>
    <property type="molecule type" value="Genomic_DNA"/>
</dbReference>
<dbReference type="PANTHER" id="PTHR38767:SF1">
    <property type="entry name" value="DNA POLYMERASE III SUBUNIT CHI"/>
    <property type="match status" value="1"/>
</dbReference>
<proteinExistence type="predicted"/>
<keyword evidence="2" id="KW-1185">Reference proteome</keyword>
<protein>
    <submittedName>
        <fullName evidence="1">DNA polymerase III subunit chi</fullName>
    </submittedName>
</protein>
<dbReference type="Proteomes" id="UP001206572">
    <property type="component" value="Unassembled WGS sequence"/>
</dbReference>
<dbReference type="SUPFAM" id="SSF102400">
    <property type="entry name" value="DNA polymerase III chi subunit"/>
    <property type="match status" value="1"/>
</dbReference>
<name>A0ABT2AGD9_9BURK</name>
<dbReference type="InterPro" id="IPR007459">
    <property type="entry name" value="DNA_pol3_chi"/>
</dbReference>
<dbReference type="RefSeq" id="WP_258826314.1">
    <property type="nucleotide sequence ID" value="NZ_JANUHA010000001.1"/>
</dbReference>